<name>A0A1T4YSN4_9ACTN</name>
<feature type="transmembrane region" description="Helical" evidence="8">
    <location>
        <begin position="214"/>
        <end position="237"/>
    </location>
</feature>
<keyword evidence="6 8" id="KW-1133">Transmembrane helix</keyword>
<evidence type="ECO:0000256" key="6">
    <source>
        <dbReference type="ARBA" id="ARBA00022989"/>
    </source>
</evidence>
<dbReference type="PANTHER" id="PTHR30472">
    <property type="entry name" value="FERRIC ENTEROBACTIN TRANSPORT SYSTEM PERMEASE PROTEIN"/>
    <property type="match status" value="1"/>
</dbReference>
<feature type="transmembrane region" description="Helical" evidence="8">
    <location>
        <begin position="304"/>
        <end position="326"/>
    </location>
</feature>
<keyword evidence="7 8" id="KW-0472">Membrane</keyword>
<dbReference type="Gene3D" id="1.10.3470.10">
    <property type="entry name" value="ABC transporter involved in vitamin B12 uptake, BtuC"/>
    <property type="match status" value="1"/>
</dbReference>
<feature type="transmembrane region" description="Helical" evidence="8">
    <location>
        <begin position="332"/>
        <end position="350"/>
    </location>
</feature>
<evidence type="ECO:0000256" key="3">
    <source>
        <dbReference type="ARBA" id="ARBA00022448"/>
    </source>
</evidence>
<feature type="transmembrane region" description="Helical" evidence="8">
    <location>
        <begin position="139"/>
        <end position="160"/>
    </location>
</feature>
<dbReference type="InterPro" id="IPR000522">
    <property type="entry name" value="ABC_transptr_permease_BtuC"/>
</dbReference>
<reference evidence="10" key="1">
    <citation type="submission" date="2017-02" db="EMBL/GenBank/DDBJ databases">
        <authorList>
            <person name="Varghese N."/>
            <person name="Submissions S."/>
        </authorList>
    </citation>
    <scope>NUCLEOTIDE SEQUENCE [LARGE SCALE GENOMIC DNA]</scope>
    <source>
        <strain evidence="10">9H-4</strain>
    </source>
</reference>
<dbReference type="STRING" id="1736691.SAMN06295964_0636"/>
<gene>
    <name evidence="9" type="ORF">SAMN06295964_0636</name>
</gene>
<dbReference type="Pfam" id="PF01032">
    <property type="entry name" value="FecCD"/>
    <property type="match status" value="1"/>
</dbReference>
<keyword evidence="10" id="KW-1185">Reference proteome</keyword>
<dbReference type="GO" id="GO:0005886">
    <property type="term" value="C:plasma membrane"/>
    <property type="evidence" value="ECO:0007669"/>
    <property type="project" value="UniProtKB-SubCell"/>
</dbReference>
<dbReference type="Proteomes" id="UP000191040">
    <property type="component" value="Chromosome I"/>
</dbReference>
<dbReference type="CDD" id="cd06550">
    <property type="entry name" value="TM_ABC_iron-siderophores_like"/>
    <property type="match status" value="1"/>
</dbReference>
<evidence type="ECO:0000256" key="7">
    <source>
        <dbReference type="ARBA" id="ARBA00023136"/>
    </source>
</evidence>
<dbReference type="SUPFAM" id="SSF81345">
    <property type="entry name" value="ABC transporter involved in vitamin B12 uptake, BtuC"/>
    <property type="match status" value="1"/>
</dbReference>
<dbReference type="EMBL" id="LT796768">
    <property type="protein sequence ID" value="SKB04598.1"/>
    <property type="molecule type" value="Genomic_DNA"/>
</dbReference>
<evidence type="ECO:0000256" key="8">
    <source>
        <dbReference type="SAM" id="Phobius"/>
    </source>
</evidence>
<dbReference type="AlphaFoldDB" id="A0A1T4YSN4"/>
<accession>A0A1T4YSN4</accession>
<feature type="transmembrane region" description="Helical" evidence="8">
    <location>
        <begin position="262"/>
        <end position="292"/>
    </location>
</feature>
<evidence type="ECO:0000313" key="9">
    <source>
        <dbReference type="EMBL" id="SKB04598.1"/>
    </source>
</evidence>
<protein>
    <submittedName>
        <fullName evidence="9">Iron complex transport system permease protein</fullName>
    </submittedName>
</protein>
<evidence type="ECO:0000256" key="4">
    <source>
        <dbReference type="ARBA" id="ARBA00022475"/>
    </source>
</evidence>
<keyword evidence="3" id="KW-0813">Transport</keyword>
<dbReference type="PANTHER" id="PTHR30472:SF67">
    <property type="entry name" value="PERMEASE OF ABC TRANSPORTER-RELATED"/>
    <property type="match status" value="1"/>
</dbReference>
<proteinExistence type="inferred from homology"/>
<sequence>MTAEAVVADAPALRRVGAPTFLGVALVALVATMLTALAVGAIHVPLGDVIAVIGRRLGLIEGSQVSLRDDQIVWQLRLPRVLGAAATGAGLAMSGVVLQSLTRNALADPYLLGVSSGATVGAVLVIVLGFAVAGLGGTAMLTVAAFAGAIAALLAVLALATDPTGGLPPARTILAGVAVAQVCAAFTAFVVIVSDQPNAAHRVLAWTLGSFGGVRWSTAVFLVIVTTVVAVALMFMASDLDAFAFGEHAADSLGVNVVLVRWILLILTSLLVAALVANVGAIGFIGLVVPHIARLAIGPLHLRLLPATAVIGAILAVGADLIARTIVEGTEVPVGAVTALVGAPVFAILLRRQR</sequence>
<comment type="subcellular location">
    <subcellularLocation>
        <location evidence="1">Cell membrane</location>
        <topology evidence="1">Multi-pass membrane protein</topology>
    </subcellularLocation>
</comment>
<dbReference type="InterPro" id="IPR037294">
    <property type="entry name" value="ABC_BtuC-like"/>
</dbReference>
<comment type="similarity">
    <text evidence="2">Belongs to the binding-protein-dependent transport system permease family. FecCD subfamily.</text>
</comment>
<feature type="transmembrane region" description="Helical" evidence="8">
    <location>
        <begin position="20"/>
        <end position="46"/>
    </location>
</feature>
<organism evidence="9 10">
    <name type="scientific">Aeromicrobium choanae</name>
    <dbReference type="NCBI Taxonomy" id="1736691"/>
    <lineage>
        <taxon>Bacteria</taxon>
        <taxon>Bacillati</taxon>
        <taxon>Actinomycetota</taxon>
        <taxon>Actinomycetes</taxon>
        <taxon>Propionibacteriales</taxon>
        <taxon>Nocardioidaceae</taxon>
        <taxon>Aeromicrobium</taxon>
    </lineage>
</organism>
<keyword evidence="4" id="KW-1003">Cell membrane</keyword>
<evidence type="ECO:0000313" key="10">
    <source>
        <dbReference type="Proteomes" id="UP000191040"/>
    </source>
</evidence>
<dbReference type="GO" id="GO:0033214">
    <property type="term" value="P:siderophore-iron import into cell"/>
    <property type="evidence" value="ECO:0007669"/>
    <property type="project" value="TreeGrafter"/>
</dbReference>
<dbReference type="GO" id="GO:0022857">
    <property type="term" value="F:transmembrane transporter activity"/>
    <property type="evidence" value="ECO:0007669"/>
    <property type="project" value="InterPro"/>
</dbReference>
<dbReference type="FunFam" id="1.10.3470.10:FF:000001">
    <property type="entry name" value="Vitamin B12 ABC transporter permease BtuC"/>
    <property type="match status" value="1"/>
</dbReference>
<evidence type="ECO:0000256" key="5">
    <source>
        <dbReference type="ARBA" id="ARBA00022692"/>
    </source>
</evidence>
<evidence type="ECO:0000256" key="1">
    <source>
        <dbReference type="ARBA" id="ARBA00004651"/>
    </source>
</evidence>
<evidence type="ECO:0000256" key="2">
    <source>
        <dbReference type="ARBA" id="ARBA00007935"/>
    </source>
</evidence>
<feature type="transmembrane region" description="Helical" evidence="8">
    <location>
        <begin position="110"/>
        <end position="132"/>
    </location>
</feature>
<keyword evidence="5 8" id="KW-0812">Transmembrane</keyword>
<feature type="transmembrane region" description="Helical" evidence="8">
    <location>
        <begin position="172"/>
        <end position="193"/>
    </location>
</feature>